<name>A0A5J9TLE3_9POAL</name>
<feature type="region of interest" description="Disordered" evidence="1">
    <location>
        <begin position="327"/>
        <end position="507"/>
    </location>
</feature>
<comment type="caution">
    <text evidence="2">The sequence shown here is derived from an EMBL/GenBank/DDBJ whole genome shotgun (WGS) entry which is preliminary data.</text>
</comment>
<accession>A0A5J9TLE3</accession>
<dbReference type="PANTHER" id="PTHR31008">
    <property type="entry name" value="COP1-INTERACTING PROTEIN-RELATED"/>
    <property type="match status" value="1"/>
</dbReference>
<feature type="compositionally biased region" description="Polar residues" evidence="1">
    <location>
        <begin position="252"/>
        <end position="261"/>
    </location>
</feature>
<feature type="compositionally biased region" description="Polar residues" evidence="1">
    <location>
        <begin position="344"/>
        <end position="357"/>
    </location>
</feature>
<feature type="region of interest" description="Disordered" evidence="1">
    <location>
        <begin position="148"/>
        <end position="275"/>
    </location>
</feature>
<dbReference type="AlphaFoldDB" id="A0A5J9TLE3"/>
<feature type="compositionally biased region" description="Basic and acidic residues" evidence="1">
    <location>
        <begin position="398"/>
        <end position="411"/>
    </location>
</feature>
<feature type="region of interest" description="Disordered" evidence="1">
    <location>
        <begin position="556"/>
        <end position="580"/>
    </location>
</feature>
<protein>
    <submittedName>
        <fullName evidence="2">Uncharacterized protein</fullName>
    </submittedName>
</protein>
<feature type="compositionally biased region" description="Low complexity" evidence="1">
    <location>
        <begin position="209"/>
        <end position="228"/>
    </location>
</feature>
<feature type="compositionally biased region" description="Basic and acidic residues" evidence="1">
    <location>
        <begin position="178"/>
        <end position="188"/>
    </location>
</feature>
<gene>
    <name evidence="2" type="ORF">EJB05_45846</name>
</gene>
<dbReference type="Proteomes" id="UP000324897">
    <property type="component" value="Chromosome 3"/>
</dbReference>
<dbReference type="EMBL" id="RWGY01000039">
    <property type="protein sequence ID" value="TVU12213.1"/>
    <property type="molecule type" value="Genomic_DNA"/>
</dbReference>
<keyword evidence="3" id="KW-1185">Reference proteome</keyword>
<dbReference type="PANTHER" id="PTHR31008:SF30">
    <property type="entry name" value="OS06G0196500 PROTEIN"/>
    <property type="match status" value="1"/>
</dbReference>
<sequence>MLRASESAAADLWAKAAELERDFAGYKRRLAERRACAAAVAVAADTSNRGAEEEGRGGDVAGRGRRYEEYVRRRDERLRQEWRARMERKEAEMKDLWARLDRAGSRGRSGGDGGELASAGQNREDHVNLQKIPGSLEVKVKPIAPVTPRLSPATKLSRPRTSVPSSPASASPRLSAPDTRRRPSHRDLPQVAPLSTPRKENRLPPPPSTSAAAAPATPRPRTSLTRSRSMIKDRSSCSSVRDTPRLPRFQPPRTSCDSVSNVREETLSPDNGTSAVVQSRPCFGEHAAVLGHVKKACDVAPEPFHSRGRSGNGAEPASSLLVTLKDKPDCSQIAPPAGCDADNKFTNGDVDQSSDKSGSPDITGDSDTEPSYVYIKKDNGGEQTPRSSQVLAGPEACPKAELRSENKDRCNFEGAMESPDANTMADAEEASRRASSESLYSNVRSSFSQRSEELDASATESPLRYPPSCSIPPTDPSPVDDAARPRKNPEEEDAEKNLRIPTTPGSSVTVSITVQSPMDAMTGLKRFLTFGKKNGKAGEVATTVVESERHCLPHGDRAMSGGWATGDSVKARSGPSEAVASDDLDSSYVISPHVRSLQSFMPSCPANPELKEVVLHAKSPRGFAELDMLLSYYIDRSSLCHLSNQEQTDSEHGDGRNELFGFVRNNFTIS</sequence>
<evidence type="ECO:0000313" key="2">
    <source>
        <dbReference type="EMBL" id="TVU12213.1"/>
    </source>
</evidence>
<feature type="non-terminal residue" evidence="2">
    <location>
        <position position="1"/>
    </location>
</feature>
<dbReference type="Gramene" id="TVU12213">
    <property type="protein sequence ID" value="TVU12213"/>
    <property type="gene ID" value="EJB05_45846"/>
</dbReference>
<reference evidence="2 3" key="1">
    <citation type="journal article" date="2019" name="Sci. Rep.">
        <title>A high-quality genome of Eragrostis curvula grass provides insights into Poaceae evolution and supports new strategies to enhance forage quality.</title>
        <authorList>
            <person name="Carballo J."/>
            <person name="Santos B.A.C.M."/>
            <person name="Zappacosta D."/>
            <person name="Garbus I."/>
            <person name="Selva J.P."/>
            <person name="Gallo C.A."/>
            <person name="Diaz A."/>
            <person name="Albertini E."/>
            <person name="Caccamo M."/>
            <person name="Echenique V."/>
        </authorList>
    </citation>
    <scope>NUCLEOTIDE SEQUENCE [LARGE SCALE GENOMIC DNA]</scope>
    <source>
        <strain evidence="3">cv. Victoria</strain>
        <tissue evidence="2">Leaf</tissue>
    </source>
</reference>
<dbReference type="OrthoDB" id="689384at2759"/>
<evidence type="ECO:0000256" key="1">
    <source>
        <dbReference type="SAM" id="MobiDB-lite"/>
    </source>
</evidence>
<feature type="compositionally biased region" description="Low complexity" evidence="1">
    <location>
        <begin position="159"/>
        <end position="177"/>
    </location>
</feature>
<proteinExistence type="predicted"/>
<feature type="region of interest" description="Disordered" evidence="1">
    <location>
        <begin position="103"/>
        <end position="126"/>
    </location>
</feature>
<feature type="compositionally biased region" description="Polar residues" evidence="1">
    <location>
        <begin position="381"/>
        <end position="390"/>
    </location>
</feature>
<feature type="region of interest" description="Disordered" evidence="1">
    <location>
        <begin position="43"/>
        <end position="64"/>
    </location>
</feature>
<feature type="compositionally biased region" description="Polar residues" evidence="1">
    <location>
        <begin position="439"/>
        <end position="449"/>
    </location>
</feature>
<organism evidence="2 3">
    <name type="scientific">Eragrostis curvula</name>
    <name type="common">weeping love grass</name>
    <dbReference type="NCBI Taxonomy" id="38414"/>
    <lineage>
        <taxon>Eukaryota</taxon>
        <taxon>Viridiplantae</taxon>
        <taxon>Streptophyta</taxon>
        <taxon>Embryophyta</taxon>
        <taxon>Tracheophyta</taxon>
        <taxon>Spermatophyta</taxon>
        <taxon>Magnoliopsida</taxon>
        <taxon>Liliopsida</taxon>
        <taxon>Poales</taxon>
        <taxon>Poaceae</taxon>
        <taxon>PACMAD clade</taxon>
        <taxon>Chloridoideae</taxon>
        <taxon>Eragrostideae</taxon>
        <taxon>Eragrostidinae</taxon>
        <taxon>Eragrostis</taxon>
    </lineage>
</organism>
<evidence type="ECO:0000313" key="3">
    <source>
        <dbReference type="Proteomes" id="UP000324897"/>
    </source>
</evidence>